<organism evidence="3 4">
    <name type="scientific">Engelhardtia mirabilis</name>
    <dbReference type="NCBI Taxonomy" id="2528011"/>
    <lineage>
        <taxon>Bacteria</taxon>
        <taxon>Pseudomonadati</taxon>
        <taxon>Planctomycetota</taxon>
        <taxon>Planctomycetia</taxon>
        <taxon>Planctomycetia incertae sedis</taxon>
        <taxon>Engelhardtia</taxon>
    </lineage>
</organism>
<feature type="compositionally biased region" description="Basic and acidic residues" evidence="1">
    <location>
        <begin position="188"/>
        <end position="212"/>
    </location>
</feature>
<evidence type="ECO:0000256" key="2">
    <source>
        <dbReference type="SAM" id="SignalP"/>
    </source>
</evidence>
<evidence type="ECO:0000256" key="1">
    <source>
        <dbReference type="SAM" id="MobiDB-lite"/>
    </source>
</evidence>
<feature type="region of interest" description="Disordered" evidence="1">
    <location>
        <begin position="166"/>
        <end position="242"/>
    </location>
</feature>
<feature type="signal peptide" evidence="2">
    <location>
        <begin position="1"/>
        <end position="25"/>
    </location>
</feature>
<dbReference type="EMBL" id="CP036287">
    <property type="protein sequence ID" value="QDU68378.1"/>
    <property type="molecule type" value="Genomic_DNA"/>
</dbReference>
<feature type="compositionally biased region" description="Acidic residues" evidence="1">
    <location>
        <begin position="214"/>
        <end position="228"/>
    </location>
</feature>
<gene>
    <name evidence="3" type="ORF">Pla133_34740</name>
</gene>
<proteinExistence type="predicted"/>
<dbReference type="AlphaFoldDB" id="A0A518BN26"/>
<name>A0A518BN26_9BACT</name>
<sequence precursor="true">MAASIPRPFAPALVLLAALCGPTSAAQEDELLTDAPPRPGRGLALLAFAGESQPVLLARALRLAGSREHPGADFSHFLGMRSATVDMRPRDFGLEVRVEAPSRLLGEVLAATGNLLAEPAWTDDVAQNAALQLALTWGDPLDTFEQQLELLLDGAGRARYVAQLAGGGGSGEDADGHGGESEVDADQGGDHGLDADDGADVDRGDGHARGADEGNGDGDDGSGDDGDGDGGFPFDLPPIPAPSIDELEALRGAMLLGPRRVLIAVEDDGEAMAAALAVLRALPPGDLPTPTPPAATPAIERLFLAAVDEVPGALVGWTAPLSTEGPDALATVGIAAWEQGPLTQALAEFLQPGTRASARLTEAGEGPLSIRVRALVQAPYARDAAEAIDAALAGLAQWSPSEAQITATLDRMFDPGAATLAPGEPRSSVRVRRALYGWPLQPATRDELERALAADPSQAARSAAALFDLSAGRTLIAADEAIVSALGAGGLASTWRLDRSAASQAGERAAAAAAALLEAVGGREAWAALETIRFRSETQPGSTSARSAVRTAIQWRDLARPRFVLEELAQEKVTTIVTPDLMEQHVEGGPSRRFGVEFSERMLDIHRATLIVLLHELAASDQLAPQLDEAGILQLSDIDGLRSRLTIGDDGRPASAEGVGGTTEFRAWTEVEGIWLPLQQRSLQPPANHTWSEIELNPATPGWLQ</sequence>
<reference evidence="3 4" key="1">
    <citation type="submission" date="2019-02" db="EMBL/GenBank/DDBJ databases">
        <title>Deep-cultivation of Planctomycetes and their phenomic and genomic characterization uncovers novel biology.</title>
        <authorList>
            <person name="Wiegand S."/>
            <person name="Jogler M."/>
            <person name="Boedeker C."/>
            <person name="Pinto D."/>
            <person name="Vollmers J."/>
            <person name="Rivas-Marin E."/>
            <person name="Kohn T."/>
            <person name="Peeters S.H."/>
            <person name="Heuer A."/>
            <person name="Rast P."/>
            <person name="Oberbeckmann S."/>
            <person name="Bunk B."/>
            <person name="Jeske O."/>
            <person name="Meyerdierks A."/>
            <person name="Storesund J.E."/>
            <person name="Kallscheuer N."/>
            <person name="Luecker S."/>
            <person name="Lage O.M."/>
            <person name="Pohl T."/>
            <person name="Merkel B.J."/>
            <person name="Hornburger P."/>
            <person name="Mueller R.-W."/>
            <person name="Bruemmer F."/>
            <person name="Labrenz M."/>
            <person name="Spormann A.M."/>
            <person name="Op den Camp H."/>
            <person name="Overmann J."/>
            <person name="Amann R."/>
            <person name="Jetten M.S.M."/>
            <person name="Mascher T."/>
            <person name="Medema M.H."/>
            <person name="Devos D.P."/>
            <person name="Kaster A.-K."/>
            <person name="Ovreas L."/>
            <person name="Rohde M."/>
            <person name="Galperin M.Y."/>
            <person name="Jogler C."/>
        </authorList>
    </citation>
    <scope>NUCLEOTIDE SEQUENCE [LARGE SCALE GENOMIC DNA]</scope>
    <source>
        <strain evidence="3 4">Pla133</strain>
    </source>
</reference>
<evidence type="ECO:0000313" key="4">
    <source>
        <dbReference type="Proteomes" id="UP000316921"/>
    </source>
</evidence>
<keyword evidence="2" id="KW-0732">Signal</keyword>
<keyword evidence="4" id="KW-1185">Reference proteome</keyword>
<feature type="chain" id="PRO_5022201751" evidence="2">
    <location>
        <begin position="26"/>
        <end position="705"/>
    </location>
</feature>
<protein>
    <submittedName>
        <fullName evidence="3">Uncharacterized protein</fullName>
    </submittedName>
</protein>
<dbReference type="Proteomes" id="UP000316921">
    <property type="component" value="Chromosome"/>
</dbReference>
<dbReference type="RefSeq" id="WP_145067334.1">
    <property type="nucleotide sequence ID" value="NZ_CP036287.1"/>
</dbReference>
<accession>A0A518BN26</accession>
<dbReference type="KEGG" id="pbap:Pla133_34740"/>
<evidence type="ECO:0000313" key="3">
    <source>
        <dbReference type="EMBL" id="QDU68378.1"/>
    </source>
</evidence>